<evidence type="ECO:0000313" key="1">
    <source>
        <dbReference type="EMBL" id="KAK4025435.1"/>
    </source>
</evidence>
<dbReference type="EMBL" id="JAOYFB010000038">
    <property type="protein sequence ID" value="KAK4025435.1"/>
    <property type="molecule type" value="Genomic_DNA"/>
</dbReference>
<proteinExistence type="predicted"/>
<name>A0ABR0AK55_9CRUS</name>
<comment type="caution">
    <text evidence="1">The sequence shown here is derived from an EMBL/GenBank/DDBJ whole genome shotgun (WGS) entry which is preliminary data.</text>
</comment>
<evidence type="ECO:0000313" key="2">
    <source>
        <dbReference type="Proteomes" id="UP001234178"/>
    </source>
</evidence>
<gene>
    <name evidence="1" type="ORF">OUZ56_014505</name>
</gene>
<dbReference type="Proteomes" id="UP001234178">
    <property type="component" value="Unassembled WGS sequence"/>
</dbReference>
<protein>
    <submittedName>
        <fullName evidence="1">Uncharacterized protein</fullName>
    </submittedName>
</protein>
<keyword evidence="2" id="KW-1185">Reference proteome</keyword>
<sequence>MRFSRISKPVLRDRHYRSGGFSFALWLTTSPPSPDVFLSCFRPSIEAFEAAPSLVKVDITEGSAYDRSSKMGHVPI</sequence>
<reference evidence="1 2" key="1">
    <citation type="journal article" date="2023" name="Nucleic Acids Res.">
        <title>The hologenome of Daphnia magna reveals possible DNA methylation and microbiome-mediated evolution of the host genome.</title>
        <authorList>
            <person name="Chaturvedi A."/>
            <person name="Li X."/>
            <person name="Dhandapani V."/>
            <person name="Marshall H."/>
            <person name="Kissane S."/>
            <person name="Cuenca-Cambronero M."/>
            <person name="Asole G."/>
            <person name="Calvet F."/>
            <person name="Ruiz-Romero M."/>
            <person name="Marangio P."/>
            <person name="Guigo R."/>
            <person name="Rago D."/>
            <person name="Mirbahai L."/>
            <person name="Eastwood N."/>
            <person name="Colbourne J.K."/>
            <person name="Zhou J."/>
            <person name="Mallon E."/>
            <person name="Orsini L."/>
        </authorList>
    </citation>
    <scope>NUCLEOTIDE SEQUENCE [LARGE SCALE GENOMIC DNA]</scope>
    <source>
        <strain evidence="1">LRV0_1</strain>
    </source>
</reference>
<organism evidence="1 2">
    <name type="scientific">Daphnia magna</name>
    <dbReference type="NCBI Taxonomy" id="35525"/>
    <lineage>
        <taxon>Eukaryota</taxon>
        <taxon>Metazoa</taxon>
        <taxon>Ecdysozoa</taxon>
        <taxon>Arthropoda</taxon>
        <taxon>Crustacea</taxon>
        <taxon>Branchiopoda</taxon>
        <taxon>Diplostraca</taxon>
        <taxon>Cladocera</taxon>
        <taxon>Anomopoda</taxon>
        <taxon>Daphniidae</taxon>
        <taxon>Daphnia</taxon>
    </lineage>
</organism>
<accession>A0ABR0AK55</accession>